<evidence type="ECO:0000259" key="4">
    <source>
        <dbReference type="PROSITE" id="PS50222"/>
    </source>
</evidence>
<proteinExistence type="predicted"/>
<dbReference type="OrthoDB" id="26525at2759"/>
<name>A0A9D4KGU0_DREPO</name>
<dbReference type="AlphaFoldDB" id="A0A9D4KGU0"/>
<sequence>MAQFEWDEEAQQKFEHLWAIYDSDGNGYLTLEEIKAQKLKEGAQLLGTNPTDEDIKDYMDRVDENGDGTISKEEMKNYLINFVRSLGDPRERLEHAIDVMMKTMDINENGLIDKEEFRKFMKVKGKTPLSDADIDEMFKAVDSDGDAATLTKDELMTWILLGISAPK</sequence>
<keyword evidence="3" id="KW-0514">Muscle protein</keyword>
<dbReference type="InterPro" id="IPR050145">
    <property type="entry name" value="Centrin_CML-like"/>
</dbReference>
<protein>
    <recommendedName>
        <fullName evidence="4">EF-hand domain-containing protein</fullName>
    </recommendedName>
</protein>
<reference evidence="5" key="2">
    <citation type="submission" date="2020-11" db="EMBL/GenBank/DDBJ databases">
        <authorList>
            <person name="McCartney M.A."/>
            <person name="Auch B."/>
            <person name="Kono T."/>
            <person name="Mallez S."/>
            <person name="Becker A."/>
            <person name="Gohl D.M."/>
            <person name="Silverstein K.A.T."/>
            <person name="Koren S."/>
            <person name="Bechman K.B."/>
            <person name="Herman A."/>
            <person name="Abrahante J.E."/>
            <person name="Garbe J."/>
        </authorList>
    </citation>
    <scope>NUCLEOTIDE SEQUENCE</scope>
    <source>
        <strain evidence="5">Duluth1</strain>
        <tissue evidence="5">Whole animal</tissue>
    </source>
</reference>
<evidence type="ECO:0000313" key="5">
    <source>
        <dbReference type="EMBL" id="KAH3839391.1"/>
    </source>
</evidence>
<feature type="domain" description="EF-hand" evidence="4">
    <location>
        <begin position="92"/>
        <end position="127"/>
    </location>
</feature>
<dbReference type="Pfam" id="PF13499">
    <property type="entry name" value="EF-hand_7"/>
    <property type="match status" value="1"/>
</dbReference>
<comment type="caution">
    <text evidence="5">The sequence shown here is derived from an EMBL/GenBank/DDBJ whole genome shotgun (WGS) entry which is preliminary data.</text>
</comment>
<dbReference type="InterPro" id="IPR011992">
    <property type="entry name" value="EF-hand-dom_pair"/>
</dbReference>
<reference evidence="5" key="1">
    <citation type="journal article" date="2019" name="bioRxiv">
        <title>The Genome of the Zebra Mussel, Dreissena polymorpha: A Resource for Invasive Species Research.</title>
        <authorList>
            <person name="McCartney M.A."/>
            <person name="Auch B."/>
            <person name="Kono T."/>
            <person name="Mallez S."/>
            <person name="Zhang Y."/>
            <person name="Obille A."/>
            <person name="Becker A."/>
            <person name="Abrahante J.E."/>
            <person name="Garbe J."/>
            <person name="Badalamenti J.P."/>
            <person name="Herman A."/>
            <person name="Mangelson H."/>
            <person name="Liachko I."/>
            <person name="Sullivan S."/>
            <person name="Sone E.D."/>
            <person name="Koren S."/>
            <person name="Silverstein K.A.T."/>
            <person name="Beckman K.B."/>
            <person name="Gohl D.M."/>
        </authorList>
    </citation>
    <scope>NUCLEOTIDE SEQUENCE</scope>
    <source>
        <strain evidence="5">Duluth1</strain>
        <tissue evidence="5">Whole animal</tissue>
    </source>
</reference>
<keyword evidence="1" id="KW-0677">Repeat</keyword>
<dbReference type="PANTHER" id="PTHR23050">
    <property type="entry name" value="CALCIUM BINDING PROTEIN"/>
    <property type="match status" value="1"/>
</dbReference>
<feature type="domain" description="EF-hand" evidence="4">
    <location>
        <begin position="9"/>
        <end position="44"/>
    </location>
</feature>
<evidence type="ECO:0000313" key="6">
    <source>
        <dbReference type="Proteomes" id="UP000828390"/>
    </source>
</evidence>
<gene>
    <name evidence="5" type="ORF">DPMN_112821</name>
</gene>
<organism evidence="5 6">
    <name type="scientific">Dreissena polymorpha</name>
    <name type="common">Zebra mussel</name>
    <name type="synonym">Mytilus polymorpha</name>
    <dbReference type="NCBI Taxonomy" id="45954"/>
    <lineage>
        <taxon>Eukaryota</taxon>
        <taxon>Metazoa</taxon>
        <taxon>Spiralia</taxon>
        <taxon>Lophotrochozoa</taxon>
        <taxon>Mollusca</taxon>
        <taxon>Bivalvia</taxon>
        <taxon>Autobranchia</taxon>
        <taxon>Heteroconchia</taxon>
        <taxon>Euheterodonta</taxon>
        <taxon>Imparidentia</taxon>
        <taxon>Neoheterodontei</taxon>
        <taxon>Myida</taxon>
        <taxon>Dreissenoidea</taxon>
        <taxon>Dreissenidae</taxon>
        <taxon>Dreissena</taxon>
    </lineage>
</organism>
<dbReference type="PROSITE" id="PS50222">
    <property type="entry name" value="EF_HAND_2"/>
    <property type="match status" value="4"/>
</dbReference>
<feature type="domain" description="EF-hand" evidence="4">
    <location>
        <begin position="50"/>
        <end position="85"/>
    </location>
</feature>
<dbReference type="GO" id="GO:0005509">
    <property type="term" value="F:calcium ion binding"/>
    <property type="evidence" value="ECO:0007669"/>
    <property type="project" value="InterPro"/>
</dbReference>
<evidence type="ECO:0000256" key="3">
    <source>
        <dbReference type="ARBA" id="ARBA00023179"/>
    </source>
</evidence>
<feature type="domain" description="EF-hand" evidence="4">
    <location>
        <begin position="129"/>
        <end position="165"/>
    </location>
</feature>
<evidence type="ECO:0000256" key="2">
    <source>
        <dbReference type="ARBA" id="ARBA00022837"/>
    </source>
</evidence>
<dbReference type="InterPro" id="IPR002048">
    <property type="entry name" value="EF_hand_dom"/>
</dbReference>
<dbReference type="InterPro" id="IPR018247">
    <property type="entry name" value="EF_Hand_1_Ca_BS"/>
</dbReference>
<dbReference type="Gene3D" id="1.10.238.10">
    <property type="entry name" value="EF-hand"/>
    <property type="match status" value="3"/>
</dbReference>
<dbReference type="SMART" id="SM00054">
    <property type="entry name" value="EFh"/>
    <property type="match status" value="4"/>
</dbReference>
<dbReference type="EMBL" id="JAIWYP010000004">
    <property type="protein sequence ID" value="KAH3839391.1"/>
    <property type="molecule type" value="Genomic_DNA"/>
</dbReference>
<dbReference type="Proteomes" id="UP000828390">
    <property type="component" value="Unassembled WGS sequence"/>
</dbReference>
<evidence type="ECO:0000256" key="1">
    <source>
        <dbReference type="ARBA" id="ARBA00022737"/>
    </source>
</evidence>
<dbReference type="FunFam" id="1.10.238.10:FF:000001">
    <property type="entry name" value="Calmodulin 1"/>
    <property type="match status" value="1"/>
</dbReference>
<keyword evidence="6" id="KW-1185">Reference proteome</keyword>
<dbReference type="PROSITE" id="PS00018">
    <property type="entry name" value="EF_HAND_1"/>
    <property type="match status" value="3"/>
</dbReference>
<accession>A0A9D4KGU0</accession>
<keyword evidence="2" id="KW-0106">Calcium</keyword>
<dbReference type="SUPFAM" id="SSF47473">
    <property type="entry name" value="EF-hand"/>
    <property type="match status" value="1"/>
</dbReference>